<evidence type="ECO:0000256" key="1">
    <source>
        <dbReference type="ARBA" id="ARBA00009998"/>
    </source>
</evidence>
<dbReference type="GO" id="GO:0009318">
    <property type="term" value="C:exodeoxyribonuclease VII complex"/>
    <property type="evidence" value="ECO:0007669"/>
    <property type="project" value="UniProtKB-UniRule"/>
</dbReference>
<evidence type="ECO:0000256" key="3">
    <source>
        <dbReference type="ARBA" id="ARBA00022722"/>
    </source>
</evidence>
<dbReference type="Proteomes" id="UP000216024">
    <property type="component" value="Unassembled WGS sequence"/>
</dbReference>
<gene>
    <name evidence="6 7" type="primary">xseB</name>
    <name evidence="7" type="ORF">CCE28_00615</name>
</gene>
<dbReference type="PANTHER" id="PTHR34137:SF1">
    <property type="entry name" value="EXODEOXYRIBONUCLEASE 7 SMALL SUBUNIT"/>
    <property type="match status" value="1"/>
</dbReference>
<evidence type="ECO:0000256" key="2">
    <source>
        <dbReference type="ARBA" id="ARBA00022490"/>
    </source>
</evidence>
<evidence type="ECO:0000313" key="8">
    <source>
        <dbReference type="Proteomes" id="UP000216024"/>
    </source>
</evidence>
<dbReference type="NCBIfam" id="TIGR01280">
    <property type="entry name" value="xseB"/>
    <property type="match status" value="1"/>
</dbReference>
<proteinExistence type="inferred from homology"/>
<protein>
    <recommendedName>
        <fullName evidence="6">Exodeoxyribonuclease 7 small subunit</fullName>
        <ecNumber evidence="6">3.1.11.6</ecNumber>
    </recommendedName>
    <alternativeName>
        <fullName evidence="6">Exodeoxyribonuclease VII small subunit</fullName>
        <shortName evidence="6">Exonuclease VII small subunit</shortName>
    </alternativeName>
</protein>
<keyword evidence="3 6" id="KW-0540">Nuclease</keyword>
<dbReference type="GO" id="GO:0008855">
    <property type="term" value="F:exodeoxyribonuclease VII activity"/>
    <property type="evidence" value="ECO:0007669"/>
    <property type="project" value="UniProtKB-UniRule"/>
</dbReference>
<dbReference type="EC" id="3.1.11.6" evidence="6"/>
<reference evidence="7 8" key="1">
    <citation type="submission" date="2017-06" db="EMBL/GenBank/DDBJ databases">
        <title>Draft genome sequence of anaerobic fermentative bacterium Anaeromicrobium sediminis DY2726D isolated from West Pacific Ocean sediments.</title>
        <authorList>
            <person name="Zeng X."/>
        </authorList>
    </citation>
    <scope>NUCLEOTIDE SEQUENCE [LARGE SCALE GENOMIC DNA]</scope>
    <source>
        <strain evidence="7 8">DY2726D</strain>
    </source>
</reference>
<comment type="function">
    <text evidence="6">Bidirectionally degrades single-stranded DNA into large acid-insoluble oligonucleotides, which are then degraded further into small acid-soluble oligonucleotides.</text>
</comment>
<keyword evidence="5 6" id="KW-0269">Exonuclease</keyword>
<dbReference type="InterPro" id="IPR037004">
    <property type="entry name" value="Exonuc_VII_ssu_sf"/>
</dbReference>
<keyword evidence="2 6" id="KW-0963">Cytoplasm</keyword>
<dbReference type="HAMAP" id="MF_00337">
    <property type="entry name" value="Exonuc_7_S"/>
    <property type="match status" value="1"/>
</dbReference>
<comment type="subcellular location">
    <subcellularLocation>
        <location evidence="6">Cytoplasm</location>
    </subcellularLocation>
</comment>
<dbReference type="SUPFAM" id="SSF116842">
    <property type="entry name" value="XseB-like"/>
    <property type="match status" value="1"/>
</dbReference>
<dbReference type="GO" id="GO:0006308">
    <property type="term" value="P:DNA catabolic process"/>
    <property type="evidence" value="ECO:0007669"/>
    <property type="project" value="UniProtKB-UniRule"/>
</dbReference>
<sequence>MEEFGQLALNNKDTFEEALYKLERVTNLLEEGELSLNDLLKVYEISISLYRFCNNEIDNANQKIKVLAEDTFIDFEN</sequence>
<evidence type="ECO:0000256" key="5">
    <source>
        <dbReference type="ARBA" id="ARBA00022839"/>
    </source>
</evidence>
<accession>A0A267MN11</accession>
<keyword evidence="4 6" id="KW-0378">Hydrolase</keyword>
<keyword evidence="8" id="KW-1185">Reference proteome</keyword>
<dbReference type="InterPro" id="IPR003761">
    <property type="entry name" value="Exonuc_VII_S"/>
</dbReference>
<dbReference type="EMBL" id="NIBG01000001">
    <property type="protein sequence ID" value="PAB60969.1"/>
    <property type="molecule type" value="Genomic_DNA"/>
</dbReference>
<organism evidence="7 8">
    <name type="scientific">Anaeromicrobium sediminis</name>
    <dbReference type="NCBI Taxonomy" id="1478221"/>
    <lineage>
        <taxon>Bacteria</taxon>
        <taxon>Bacillati</taxon>
        <taxon>Bacillota</taxon>
        <taxon>Clostridia</taxon>
        <taxon>Peptostreptococcales</taxon>
        <taxon>Thermotaleaceae</taxon>
        <taxon>Anaeromicrobium</taxon>
    </lineage>
</organism>
<evidence type="ECO:0000256" key="4">
    <source>
        <dbReference type="ARBA" id="ARBA00022801"/>
    </source>
</evidence>
<dbReference type="AlphaFoldDB" id="A0A267MN11"/>
<name>A0A267MN11_9FIRM</name>
<comment type="caution">
    <text evidence="7">The sequence shown here is derived from an EMBL/GenBank/DDBJ whole genome shotgun (WGS) entry which is preliminary data.</text>
</comment>
<comment type="subunit">
    <text evidence="6">Heterooligomer composed of large and small subunits.</text>
</comment>
<comment type="similarity">
    <text evidence="1 6">Belongs to the XseB family.</text>
</comment>
<dbReference type="OrthoDB" id="9798666at2"/>
<dbReference type="PANTHER" id="PTHR34137">
    <property type="entry name" value="EXODEOXYRIBONUCLEASE 7 SMALL SUBUNIT"/>
    <property type="match status" value="1"/>
</dbReference>
<dbReference type="RefSeq" id="WP_095129930.1">
    <property type="nucleotide sequence ID" value="NZ_NIBG01000001.1"/>
</dbReference>
<comment type="catalytic activity">
    <reaction evidence="6">
        <text>Exonucleolytic cleavage in either 5'- to 3'- or 3'- to 5'-direction to yield nucleoside 5'-phosphates.</text>
        <dbReference type="EC" id="3.1.11.6"/>
    </reaction>
</comment>
<dbReference type="Gene3D" id="1.10.287.1040">
    <property type="entry name" value="Exonuclease VII, small subunit"/>
    <property type="match status" value="1"/>
</dbReference>
<dbReference type="GO" id="GO:0005829">
    <property type="term" value="C:cytosol"/>
    <property type="evidence" value="ECO:0007669"/>
    <property type="project" value="TreeGrafter"/>
</dbReference>
<evidence type="ECO:0000313" key="7">
    <source>
        <dbReference type="EMBL" id="PAB60969.1"/>
    </source>
</evidence>
<dbReference type="Pfam" id="PF02609">
    <property type="entry name" value="Exonuc_VII_S"/>
    <property type="match status" value="1"/>
</dbReference>
<evidence type="ECO:0000256" key="6">
    <source>
        <dbReference type="HAMAP-Rule" id="MF_00337"/>
    </source>
</evidence>